<reference evidence="1" key="1">
    <citation type="submission" date="2020-04" db="EMBL/GenBank/DDBJ databases">
        <authorList>
            <person name="Chiriac C."/>
            <person name="Salcher M."/>
            <person name="Ghai R."/>
            <person name="Kavagutti S V."/>
        </authorList>
    </citation>
    <scope>NUCLEOTIDE SEQUENCE</scope>
</reference>
<sequence length="114" mass="12119">MPFPGSSQSSVTWERFSLTATDAYGDRVQTNAPGFPASVLCSIDSQSASFRDENGIKSVATRLISESFLTGAVGDFVTIANGGTDKRFMVRSAEVHYAISGRADHATYFVTAVG</sequence>
<dbReference type="EMBL" id="LR796342">
    <property type="protein sequence ID" value="CAB4138266.1"/>
    <property type="molecule type" value="Genomic_DNA"/>
</dbReference>
<accession>A0A6J5LZI5</accession>
<proteinExistence type="predicted"/>
<evidence type="ECO:0000313" key="1">
    <source>
        <dbReference type="EMBL" id="CAB4138266.1"/>
    </source>
</evidence>
<organism evidence="1">
    <name type="scientific">uncultured Caudovirales phage</name>
    <dbReference type="NCBI Taxonomy" id="2100421"/>
    <lineage>
        <taxon>Viruses</taxon>
        <taxon>Duplodnaviria</taxon>
        <taxon>Heunggongvirae</taxon>
        <taxon>Uroviricota</taxon>
        <taxon>Caudoviricetes</taxon>
        <taxon>Peduoviridae</taxon>
        <taxon>Maltschvirus</taxon>
        <taxon>Maltschvirus maltsch</taxon>
    </lineage>
</organism>
<gene>
    <name evidence="1" type="ORF">UFOVP329_28</name>
</gene>
<name>A0A6J5LZI5_9CAUD</name>
<protein>
    <submittedName>
        <fullName evidence="1">Uncharacterized protein</fullName>
    </submittedName>
</protein>